<feature type="signal peptide" evidence="1">
    <location>
        <begin position="1"/>
        <end position="24"/>
    </location>
</feature>
<dbReference type="RefSeq" id="WP_083061396.1">
    <property type="nucleotide sequence ID" value="NZ_JACKVM010000005.1"/>
</dbReference>
<dbReference type="EMBL" id="MVHJ01000030">
    <property type="protein sequence ID" value="ORA02340.1"/>
    <property type="molecule type" value="Genomic_DNA"/>
</dbReference>
<proteinExistence type="predicted"/>
<organism evidence="2 3">
    <name type="scientific">Mycolicibacterium bacteremicum</name>
    <name type="common">Mycobacterium bacteremicum</name>
    <dbReference type="NCBI Taxonomy" id="564198"/>
    <lineage>
        <taxon>Bacteria</taxon>
        <taxon>Bacillati</taxon>
        <taxon>Actinomycetota</taxon>
        <taxon>Actinomycetes</taxon>
        <taxon>Mycobacteriales</taxon>
        <taxon>Mycobacteriaceae</taxon>
        <taxon>Mycolicibacterium</taxon>
    </lineage>
</organism>
<dbReference type="Proteomes" id="UP000192366">
    <property type="component" value="Unassembled WGS sequence"/>
</dbReference>
<dbReference type="AlphaFoldDB" id="A0A1W9YRC1"/>
<evidence type="ECO:0000256" key="1">
    <source>
        <dbReference type="SAM" id="SignalP"/>
    </source>
</evidence>
<gene>
    <name evidence="2" type="ORF">BST17_23975</name>
</gene>
<keyword evidence="1" id="KW-0732">Signal</keyword>
<evidence type="ECO:0000313" key="3">
    <source>
        <dbReference type="Proteomes" id="UP000192366"/>
    </source>
</evidence>
<evidence type="ECO:0000313" key="2">
    <source>
        <dbReference type="EMBL" id="ORA02340.1"/>
    </source>
</evidence>
<keyword evidence="3" id="KW-1185">Reference proteome</keyword>
<comment type="caution">
    <text evidence="2">The sequence shown here is derived from an EMBL/GenBank/DDBJ whole genome shotgun (WGS) entry which is preliminary data.</text>
</comment>
<dbReference type="OrthoDB" id="4762505at2"/>
<accession>A0A1W9YRC1</accession>
<name>A0A1W9YRC1_MYCBA</name>
<evidence type="ECO:0008006" key="4">
    <source>
        <dbReference type="Google" id="ProtNLM"/>
    </source>
</evidence>
<protein>
    <recommendedName>
        <fullName evidence="4">PASTA domain-containing protein</fullName>
    </recommendedName>
</protein>
<feature type="chain" id="PRO_5012981462" description="PASTA domain-containing protein" evidence="1">
    <location>
        <begin position="25"/>
        <end position="101"/>
    </location>
</feature>
<dbReference type="STRING" id="564198.BST17_23975"/>
<reference evidence="2 3" key="1">
    <citation type="submission" date="2017-02" db="EMBL/GenBank/DDBJ databases">
        <title>The new phylogeny of genus Mycobacterium.</title>
        <authorList>
            <person name="Tortoli E."/>
            <person name="Trovato A."/>
            <person name="Cirillo D.M."/>
        </authorList>
    </citation>
    <scope>NUCLEOTIDE SEQUENCE [LARGE SCALE GENOMIC DNA]</scope>
    <source>
        <strain evidence="2 3">DSM 45578</strain>
    </source>
</reference>
<sequence length="101" mass="10723">MRAAWMTAVAALGVLLTPTVPAGADESPVQTIGRLQAEGYTVNVDRVGNAPLEQCTVIGIRNPQQVTRLVRVGDDRRGHNGGELVEIVVSQSISVSLDCTR</sequence>